<keyword evidence="6" id="KW-0472">Membrane</keyword>
<keyword evidence="6" id="KW-1133">Transmembrane helix</keyword>
<evidence type="ECO:0000256" key="6">
    <source>
        <dbReference type="SAM" id="Phobius"/>
    </source>
</evidence>
<keyword evidence="9" id="KW-1185">Reference proteome</keyword>
<evidence type="ECO:0000256" key="1">
    <source>
        <dbReference type="ARBA" id="ARBA00004202"/>
    </source>
</evidence>
<keyword evidence="5" id="KW-0046">Antibiotic resistance</keyword>
<keyword evidence="2" id="KW-0813">Transport</keyword>
<keyword evidence="6" id="KW-0812">Transmembrane</keyword>
<comment type="subcellular location">
    <subcellularLocation>
        <location evidence="1">Cell membrane</location>
        <topology evidence="1">Peripheral membrane protein</topology>
    </subcellularLocation>
</comment>
<dbReference type="PANTHER" id="PTHR42711">
    <property type="entry name" value="ABC TRANSPORTER ATP-BINDING PROTEIN"/>
    <property type="match status" value="1"/>
</dbReference>
<evidence type="ECO:0000256" key="2">
    <source>
        <dbReference type="ARBA" id="ARBA00022448"/>
    </source>
</evidence>
<dbReference type="Gene3D" id="3.40.50.300">
    <property type="entry name" value="P-loop containing nucleotide triphosphate hydrolases"/>
    <property type="match status" value="1"/>
</dbReference>
<accession>A0ABX1J394</accession>
<reference evidence="8 9" key="1">
    <citation type="submission" date="2020-04" db="EMBL/GenBank/DDBJ databases">
        <title>Novel species.</title>
        <authorList>
            <person name="Teo W.F.A."/>
            <person name="Lipun K."/>
            <person name="Srisuk N."/>
            <person name="Duangmal K."/>
        </authorList>
    </citation>
    <scope>NUCLEOTIDE SEQUENCE [LARGE SCALE GENOMIC DNA]</scope>
    <source>
        <strain evidence="8 9">K13G38</strain>
    </source>
</reference>
<dbReference type="InterPro" id="IPR050763">
    <property type="entry name" value="ABC_transporter_ATP-binding"/>
</dbReference>
<dbReference type="SUPFAM" id="SSF52540">
    <property type="entry name" value="P-loop containing nucleoside triphosphate hydrolases"/>
    <property type="match status" value="1"/>
</dbReference>
<evidence type="ECO:0000256" key="4">
    <source>
        <dbReference type="ARBA" id="ARBA00022840"/>
    </source>
</evidence>
<dbReference type="EMBL" id="JAAXLS010000007">
    <property type="protein sequence ID" value="NKQ53831.1"/>
    <property type="molecule type" value="Genomic_DNA"/>
</dbReference>
<dbReference type="Pfam" id="PF00005">
    <property type="entry name" value="ABC_tran"/>
    <property type="match status" value="1"/>
</dbReference>
<evidence type="ECO:0000256" key="3">
    <source>
        <dbReference type="ARBA" id="ARBA00022741"/>
    </source>
</evidence>
<evidence type="ECO:0000259" key="7">
    <source>
        <dbReference type="Pfam" id="PF00005"/>
    </source>
</evidence>
<name>A0ABX1J394_9PSEU</name>
<evidence type="ECO:0000256" key="5">
    <source>
        <dbReference type="ARBA" id="ARBA00023251"/>
    </source>
</evidence>
<comment type="caution">
    <text evidence="8">The sequence shown here is derived from an EMBL/GenBank/DDBJ whole genome shotgun (WGS) entry which is preliminary data.</text>
</comment>
<dbReference type="GO" id="GO:0005524">
    <property type="term" value="F:ATP binding"/>
    <property type="evidence" value="ECO:0007669"/>
    <property type="project" value="UniProtKB-KW"/>
</dbReference>
<gene>
    <name evidence="8" type="ORF">HFP15_13165</name>
</gene>
<dbReference type="InterPro" id="IPR003439">
    <property type="entry name" value="ABC_transporter-like_ATP-bd"/>
</dbReference>
<keyword evidence="3" id="KW-0547">Nucleotide-binding</keyword>
<evidence type="ECO:0000313" key="9">
    <source>
        <dbReference type="Proteomes" id="UP000715441"/>
    </source>
</evidence>
<dbReference type="PANTHER" id="PTHR42711:SF19">
    <property type="entry name" value="DOXORUBICIN RESISTANCE ATP-BINDING PROTEIN DRRA"/>
    <property type="match status" value="1"/>
</dbReference>
<dbReference type="InterPro" id="IPR027417">
    <property type="entry name" value="P-loop_NTPase"/>
</dbReference>
<keyword evidence="4 8" id="KW-0067">ATP-binding</keyword>
<feature type="transmembrane region" description="Helical" evidence="6">
    <location>
        <begin position="157"/>
        <end position="179"/>
    </location>
</feature>
<protein>
    <submittedName>
        <fullName evidence="8">ATP-binding cassette domain-containing protein</fullName>
    </submittedName>
</protein>
<sequence length="185" mass="19992">MTTLLRPDGGEVRIAGYDVVREAAHVRRAIGLTGQQVALDPLLSGRENLVMMGRLFGLRTAADRRRADELLARFDLLEAAGRLVKTYSGGMKRRLDLPISLITAPSVLFLDEPSARPRSTPAAPATSTRQFCEHRPATAVVDSVRALLLGGSPGNTAWIALAWWAGILAVTVPVAGALFRRRTRA</sequence>
<dbReference type="Proteomes" id="UP000715441">
    <property type="component" value="Unassembled WGS sequence"/>
</dbReference>
<evidence type="ECO:0000313" key="8">
    <source>
        <dbReference type="EMBL" id="NKQ53831.1"/>
    </source>
</evidence>
<proteinExistence type="predicted"/>
<organism evidence="8 9">
    <name type="scientific">Amycolatopsis acididurans</name>
    <dbReference type="NCBI Taxonomy" id="2724524"/>
    <lineage>
        <taxon>Bacteria</taxon>
        <taxon>Bacillati</taxon>
        <taxon>Actinomycetota</taxon>
        <taxon>Actinomycetes</taxon>
        <taxon>Pseudonocardiales</taxon>
        <taxon>Pseudonocardiaceae</taxon>
        <taxon>Amycolatopsis</taxon>
    </lineage>
</organism>
<feature type="domain" description="ABC transporter" evidence="7">
    <location>
        <begin position="2"/>
        <end position="114"/>
    </location>
</feature>